<proteinExistence type="predicted"/>
<evidence type="ECO:0008006" key="3">
    <source>
        <dbReference type="Google" id="ProtNLM"/>
    </source>
</evidence>
<dbReference type="EMBL" id="VYSG01000001">
    <property type="protein sequence ID" value="NEG69120.1"/>
    <property type="molecule type" value="Genomic_DNA"/>
</dbReference>
<accession>A0A6I5N9F1</accession>
<reference evidence="1 2" key="1">
    <citation type="submission" date="2019-09" db="EMBL/GenBank/DDBJ databases">
        <title>Phylogenetic characterization of a novel taxon of the genus Bifidobacterium: Bifidobacterium choloepi sp. nov.</title>
        <authorList>
            <person name="Modesto M."/>
            <person name="Satti M."/>
        </authorList>
    </citation>
    <scope>NUCLEOTIDE SEQUENCE [LARGE SCALE GENOMIC DNA]</scope>
    <source>
        <strain evidence="1 2">BRDM6</strain>
    </source>
</reference>
<organism evidence="1 2">
    <name type="scientific">Bifidobacterium choloepi</name>
    <dbReference type="NCBI Taxonomy" id="2614131"/>
    <lineage>
        <taxon>Bacteria</taxon>
        <taxon>Bacillati</taxon>
        <taxon>Actinomycetota</taxon>
        <taxon>Actinomycetes</taxon>
        <taxon>Bifidobacteriales</taxon>
        <taxon>Bifidobacteriaceae</taxon>
        <taxon>Bifidobacterium</taxon>
    </lineage>
</organism>
<comment type="caution">
    <text evidence="1">The sequence shown here is derived from an EMBL/GenBank/DDBJ whole genome shotgun (WGS) entry which is preliminary data.</text>
</comment>
<name>A0A6I5N9F1_9BIFI</name>
<evidence type="ECO:0000313" key="1">
    <source>
        <dbReference type="EMBL" id="NEG69120.1"/>
    </source>
</evidence>
<evidence type="ECO:0000313" key="2">
    <source>
        <dbReference type="Proteomes" id="UP000469292"/>
    </source>
</evidence>
<dbReference type="Proteomes" id="UP000469292">
    <property type="component" value="Unassembled WGS sequence"/>
</dbReference>
<gene>
    <name evidence="1" type="ORF">F6S87_00455</name>
</gene>
<sequence length="389" mass="43967">MMEDPQSGLFSRYLEPVRVACLPDRLFADGNSDDAYADHVGVVLADSFYGLVFDQFEQFNSSPTDDGDDDWDIPDEWPTLAQVSETVFDSPSPSVPQWWHAVFDGTYLVLYDESRRVRPVAAWHMVQGDNRGLPKPETFRQCRDIGLLRALSAGNQLRYLAEQIPVGRTLDALAYGDLRSPVMQKAEVAWKWWVDNTGPELLPSGRQDEMLGRQASGCVGERGQLPFGTYMARVRDQFERREYVTALCIKDGTLVSMGCECLQERECAHPDKPFEICAHLTGAVLAIRELPNSYFEFVATGRSWPDVLFNGNLGPYPAHPDRGDLVPYFIALFHHRQLMPELENLRDLEAVGPTHAIEYALEVARLHDLVVPRIIRDVAMECLFEGNDE</sequence>
<keyword evidence="2" id="KW-1185">Reference proteome</keyword>
<dbReference type="AlphaFoldDB" id="A0A6I5N9F1"/>
<dbReference type="RefSeq" id="WP_163226725.1">
    <property type="nucleotide sequence ID" value="NZ_VYSG01000001.1"/>
</dbReference>
<protein>
    <recommendedName>
        <fullName evidence="3">SWIM-type domain-containing protein</fullName>
    </recommendedName>
</protein>